<keyword evidence="6" id="KW-1185">Reference proteome</keyword>
<feature type="domain" description="Glycosyltransferase subfamily 4-like N-terminal" evidence="4">
    <location>
        <begin position="12"/>
        <end position="142"/>
    </location>
</feature>
<evidence type="ECO:0008006" key="7">
    <source>
        <dbReference type="Google" id="ProtNLM"/>
    </source>
</evidence>
<dbReference type="RefSeq" id="WP_344721935.1">
    <property type="nucleotide sequence ID" value="NZ_BAAAYG010000014.1"/>
</dbReference>
<name>A0ABP6RIG7_9MICC</name>
<evidence type="ECO:0000259" key="4">
    <source>
        <dbReference type="Pfam" id="PF13439"/>
    </source>
</evidence>
<proteinExistence type="predicted"/>
<gene>
    <name evidence="5" type="ORF">GCM10020260_25140</name>
</gene>
<reference evidence="6" key="1">
    <citation type="journal article" date="2019" name="Int. J. Syst. Evol. Microbiol.">
        <title>The Global Catalogue of Microorganisms (GCM) 10K type strain sequencing project: providing services to taxonomists for standard genome sequencing and annotation.</title>
        <authorList>
            <consortium name="The Broad Institute Genomics Platform"/>
            <consortium name="The Broad Institute Genome Sequencing Center for Infectious Disease"/>
            <person name="Wu L."/>
            <person name="Ma J."/>
        </authorList>
    </citation>
    <scope>NUCLEOTIDE SEQUENCE [LARGE SCALE GENOMIC DNA]</scope>
    <source>
        <strain evidence="6">JCM 11483</strain>
    </source>
</reference>
<dbReference type="EMBL" id="BAAAYG010000014">
    <property type="protein sequence ID" value="GAA3287841.1"/>
    <property type="molecule type" value="Genomic_DNA"/>
</dbReference>
<accession>A0ABP6RIG7</accession>
<dbReference type="SUPFAM" id="SSF53756">
    <property type="entry name" value="UDP-Glycosyltransferase/glycogen phosphorylase"/>
    <property type="match status" value="1"/>
</dbReference>
<keyword evidence="2" id="KW-0808">Transferase</keyword>
<dbReference type="PANTHER" id="PTHR12526">
    <property type="entry name" value="GLYCOSYLTRANSFERASE"/>
    <property type="match status" value="1"/>
</dbReference>
<dbReference type="Pfam" id="PF13439">
    <property type="entry name" value="Glyco_transf_4"/>
    <property type="match status" value="1"/>
</dbReference>
<evidence type="ECO:0000313" key="5">
    <source>
        <dbReference type="EMBL" id="GAA3287841.1"/>
    </source>
</evidence>
<dbReference type="Proteomes" id="UP001501736">
    <property type="component" value="Unassembled WGS sequence"/>
</dbReference>
<evidence type="ECO:0000256" key="2">
    <source>
        <dbReference type="ARBA" id="ARBA00022679"/>
    </source>
</evidence>
<dbReference type="PANTHER" id="PTHR12526:SF630">
    <property type="entry name" value="GLYCOSYLTRANSFERASE"/>
    <property type="match status" value="1"/>
</dbReference>
<organism evidence="5 6">
    <name type="scientific">Nesterenkonia halobia</name>
    <dbReference type="NCBI Taxonomy" id="37922"/>
    <lineage>
        <taxon>Bacteria</taxon>
        <taxon>Bacillati</taxon>
        <taxon>Actinomycetota</taxon>
        <taxon>Actinomycetes</taxon>
        <taxon>Micrococcales</taxon>
        <taxon>Micrococcaceae</taxon>
        <taxon>Nesterenkonia</taxon>
    </lineage>
</organism>
<evidence type="ECO:0000259" key="3">
    <source>
        <dbReference type="Pfam" id="PF00534"/>
    </source>
</evidence>
<feature type="domain" description="Glycosyl transferase family 1" evidence="3">
    <location>
        <begin position="182"/>
        <end position="335"/>
    </location>
</feature>
<evidence type="ECO:0000256" key="1">
    <source>
        <dbReference type="ARBA" id="ARBA00022676"/>
    </source>
</evidence>
<sequence>MRILHLIHSTHVGGVEAAAAHLREQLTGRGRVQYRIAAFAAADPGRAALRADIVAAGLNSPLSVLQILRLLRRETPDMLVTSLWRSVAVGALARLLGGRTPWAIWVHNSHFTHPLDALVHRWALPRADLVLCDSIAARERLVVPVLSRTRTRTRASVALVRPDAAPLPTRTAEAPAPLAPLRLVTWGRIAAQKRLDQALEILAQLRAQSSTGAHLTVVGPDGGALAPLLAEIARLDLAEAVTLAGPARRPELARAAADADVFIQTSAYEGYAMAAHEALAAGMICLITPVGDLGADTCDGRDALHHDGDAARSAARLLALARDPEAWAEMSRRARAVRTTSMSEDFVAACEVLA</sequence>
<dbReference type="InterPro" id="IPR001296">
    <property type="entry name" value="Glyco_trans_1"/>
</dbReference>
<keyword evidence="1" id="KW-0328">Glycosyltransferase</keyword>
<protein>
    <recommendedName>
        <fullName evidence="7">Glycosyltransferase</fullName>
    </recommendedName>
</protein>
<dbReference type="Gene3D" id="3.40.50.2000">
    <property type="entry name" value="Glycogen Phosphorylase B"/>
    <property type="match status" value="2"/>
</dbReference>
<comment type="caution">
    <text evidence="5">The sequence shown here is derived from an EMBL/GenBank/DDBJ whole genome shotgun (WGS) entry which is preliminary data.</text>
</comment>
<dbReference type="InterPro" id="IPR028098">
    <property type="entry name" value="Glyco_trans_4-like_N"/>
</dbReference>
<dbReference type="Pfam" id="PF00534">
    <property type="entry name" value="Glycos_transf_1"/>
    <property type="match status" value="1"/>
</dbReference>
<evidence type="ECO:0000313" key="6">
    <source>
        <dbReference type="Proteomes" id="UP001501736"/>
    </source>
</evidence>